<dbReference type="AlphaFoldDB" id="W4K8L3"/>
<keyword evidence="2" id="KW-1185">Reference proteome</keyword>
<evidence type="ECO:0000313" key="1">
    <source>
        <dbReference type="EMBL" id="ETW82128.1"/>
    </source>
</evidence>
<protein>
    <submittedName>
        <fullName evidence="1">Uncharacterized protein</fullName>
    </submittedName>
</protein>
<dbReference type="HOGENOM" id="CLU_735784_0_0_1"/>
<dbReference type="RefSeq" id="XP_009546686.1">
    <property type="nucleotide sequence ID" value="XM_009548391.1"/>
</dbReference>
<gene>
    <name evidence="1" type="ORF">HETIRDRAFT_318781</name>
</gene>
<dbReference type="KEGG" id="hir:HETIRDRAFT_318781"/>
<dbReference type="GeneID" id="20670536"/>
<dbReference type="Proteomes" id="UP000030671">
    <property type="component" value="Unassembled WGS sequence"/>
</dbReference>
<reference evidence="1 2" key="1">
    <citation type="journal article" date="2012" name="New Phytol.">
        <title>Insight into trade-off between wood decay and parasitism from the genome of a fungal forest pathogen.</title>
        <authorList>
            <person name="Olson A."/>
            <person name="Aerts A."/>
            <person name="Asiegbu F."/>
            <person name="Belbahri L."/>
            <person name="Bouzid O."/>
            <person name="Broberg A."/>
            <person name="Canback B."/>
            <person name="Coutinho P.M."/>
            <person name="Cullen D."/>
            <person name="Dalman K."/>
            <person name="Deflorio G."/>
            <person name="van Diepen L.T."/>
            <person name="Dunand C."/>
            <person name="Duplessis S."/>
            <person name="Durling M."/>
            <person name="Gonthier P."/>
            <person name="Grimwood J."/>
            <person name="Fossdal C.G."/>
            <person name="Hansson D."/>
            <person name="Henrissat B."/>
            <person name="Hietala A."/>
            <person name="Himmelstrand K."/>
            <person name="Hoffmeister D."/>
            <person name="Hogberg N."/>
            <person name="James T.Y."/>
            <person name="Karlsson M."/>
            <person name="Kohler A."/>
            <person name="Kues U."/>
            <person name="Lee Y.H."/>
            <person name="Lin Y.C."/>
            <person name="Lind M."/>
            <person name="Lindquist E."/>
            <person name="Lombard V."/>
            <person name="Lucas S."/>
            <person name="Lunden K."/>
            <person name="Morin E."/>
            <person name="Murat C."/>
            <person name="Park J."/>
            <person name="Raffaello T."/>
            <person name="Rouze P."/>
            <person name="Salamov A."/>
            <person name="Schmutz J."/>
            <person name="Solheim H."/>
            <person name="Stahlberg J."/>
            <person name="Velez H."/>
            <person name="de Vries R.P."/>
            <person name="Wiebenga A."/>
            <person name="Woodward S."/>
            <person name="Yakovlev I."/>
            <person name="Garbelotto M."/>
            <person name="Martin F."/>
            <person name="Grigoriev I.V."/>
            <person name="Stenlid J."/>
        </authorList>
    </citation>
    <scope>NUCLEOTIDE SEQUENCE [LARGE SCALE GENOMIC DNA]</scope>
    <source>
        <strain evidence="1 2">TC 32-1</strain>
    </source>
</reference>
<proteinExistence type="predicted"/>
<dbReference type="EMBL" id="KI925458">
    <property type="protein sequence ID" value="ETW82128.1"/>
    <property type="molecule type" value="Genomic_DNA"/>
</dbReference>
<sequence length="376" mass="40687">MYMPPRMQYGASGDQMQTHVPYAPPYYNTALPPYPGAVPMYGMAYRAPFNTIPTAQPFVPAHVPPPPSMIYASHPAPSHDADEPRLPSDNMWYGSPSPAPRAASYTAIAAKEMMVYLDQAAAAQGADHASRLPHLGPTPVARTYTHHIIDALGAPNEARLKDHARNVSTLRPWTPQRLRDLAFCIVWEVVTAPPHVHSSKLASLTCLVGDAFSTAADPESYAEHVRRYALATFRGWWKRDLATSVFRVDPTARRAQTERALNLAIYMGYLYVAGYLSSADLVDAARTLVAGGITHSEQLVALRDLLAQSTAGLSSAPAHEQSTMSAVMRDVAAKGAGLREEQSLRGAPVESAELRTLVDDILSLGRAGLGASFKGF</sequence>
<evidence type="ECO:0000313" key="2">
    <source>
        <dbReference type="Proteomes" id="UP000030671"/>
    </source>
</evidence>
<organism evidence="1 2">
    <name type="scientific">Heterobasidion irregulare (strain TC 32-1)</name>
    <dbReference type="NCBI Taxonomy" id="747525"/>
    <lineage>
        <taxon>Eukaryota</taxon>
        <taxon>Fungi</taxon>
        <taxon>Dikarya</taxon>
        <taxon>Basidiomycota</taxon>
        <taxon>Agaricomycotina</taxon>
        <taxon>Agaricomycetes</taxon>
        <taxon>Russulales</taxon>
        <taxon>Bondarzewiaceae</taxon>
        <taxon>Heterobasidion</taxon>
        <taxon>Heterobasidion annosum species complex</taxon>
    </lineage>
</organism>
<name>W4K8L3_HETIT</name>
<accession>W4K8L3</accession>
<dbReference type="InParanoid" id="W4K8L3"/>